<protein>
    <submittedName>
        <fullName evidence="1">Uncharacterized protein</fullName>
    </submittedName>
</protein>
<accession>A0ACB7YTD8</accession>
<dbReference type="EMBL" id="CM037161">
    <property type="protein sequence ID" value="KAH7856125.1"/>
    <property type="molecule type" value="Genomic_DNA"/>
</dbReference>
<keyword evidence="2" id="KW-1185">Reference proteome</keyword>
<dbReference type="Proteomes" id="UP000828048">
    <property type="component" value="Chromosome 11"/>
</dbReference>
<comment type="caution">
    <text evidence="1">The sequence shown here is derived from an EMBL/GenBank/DDBJ whole genome shotgun (WGS) entry which is preliminary data.</text>
</comment>
<evidence type="ECO:0000313" key="1">
    <source>
        <dbReference type="EMBL" id="KAH7856125.1"/>
    </source>
</evidence>
<organism evidence="1 2">
    <name type="scientific">Vaccinium darrowii</name>
    <dbReference type="NCBI Taxonomy" id="229202"/>
    <lineage>
        <taxon>Eukaryota</taxon>
        <taxon>Viridiplantae</taxon>
        <taxon>Streptophyta</taxon>
        <taxon>Embryophyta</taxon>
        <taxon>Tracheophyta</taxon>
        <taxon>Spermatophyta</taxon>
        <taxon>Magnoliopsida</taxon>
        <taxon>eudicotyledons</taxon>
        <taxon>Gunneridae</taxon>
        <taxon>Pentapetalae</taxon>
        <taxon>asterids</taxon>
        <taxon>Ericales</taxon>
        <taxon>Ericaceae</taxon>
        <taxon>Vaccinioideae</taxon>
        <taxon>Vaccinieae</taxon>
        <taxon>Vaccinium</taxon>
    </lineage>
</organism>
<name>A0ACB7YTD8_9ERIC</name>
<sequence length="421" mass="48075">MAKKKVKFIKPGSMAQQVPECEKLRRAKIEWNNIRLAERGFERLANSLVGLEQKGKTKNTKEAKNMRAMDDDDDEYQPLEDENNFSSDDHMSFYSDDEEAIDAIMNERKKKKAEAQHTSTPHTEMPPVESTQGSMSGPTIESTVAPTPTPTQELPVEHHTLSTTPSSLPQHMARASTSMRVRGATRGINTERLIAASCGTKLVVEVPQEDKFDILEYDEKEHVRRGIDRKCKKLYRTWRHNIKQHYEALVEDGKDPFIKPYRGVSGEVWAWMIGNIWTNKDKEELVKKGKKARVDVPFNHTMGSQSFAAVMSAKAKENDGQRPNIADFYELTHYSKKEWVAPICQQVHVQLKARHQEDESRRKEDEALGLPVTMPQEEMPTEVLGKKFYVKECSVALKRPSSKRSSAKSHDEVQVLKNQVE</sequence>
<proteinExistence type="predicted"/>
<reference evidence="1 2" key="1">
    <citation type="journal article" date="2021" name="Hortic Res">
        <title>High-quality reference genome and annotation aids understanding of berry development for evergreen blueberry (Vaccinium darrowii).</title>
        <authorList>
            <person name="Yu J."/>
            <person name="Hulse-Kemp A.M."/>
            <person name="Babiker E."/>
            <person name="Staton M."/>
        </authorList>
    </citation>
    <scope>NUCLEOTIDE SEQUENCE [LARGE SCALE GENOMIC DNA]</scope>
    <source>
        <strain evidence="2">cv. NJ 8807/NJ 8810</strain>
        <tissue evidence="1">Young leaf</tissue>
    </source>
</reference>
<gene>
    <name evidence="1" type="ORF">Vadar_032980</name>
</gene>
<evidence type="ECO:0000313" key="2">
    <source>
        <dbReference type="Proteomes" id="UP000828048"/>
    </source>
</evidence>